<feature type="domain" description="AB hydrolase-1" evidence="1">
    <location>
        <begin position="4"/>
        <end position="218"/>
    </location>
</feature>
<dbReference type="Proteomes" id="UP001566331">
    <property type="component" value="Unassembled WGS sequence"/>
</dbReference>
<dbReference type="PANTHER" id="PTHR37017">
    <property type="entry name" value="AB HYDROLASE-1 DOMAIN-CONTAINING PROTEIN-RELATED"/>
    <property type="match status" value="1"/>
</dbReference>
<evidence type="ECO:0000313" key="3">
    <source>
        <dbReference type="Proteomes" id="UP001566331"/>
    </source>
</evidence>
<sequence length="226" mass="24834">MATFVLIHGAGDVGWSWHLVEAELRARGHDVVAPDLPCEDETKGLEETADMVVREIGGRRDLVVVGHSFGGFIAPLIADRRPVEVLVYLAGMIPAPGERPADWWDNTGYAEAAKKQAARDGGLTGNDDPFISFYNGVPRELAEEALSRERGQSNASYHKPWPLRAHPDVPTKIILCKDDHLFPAAFFRRLGPERLGVVPDEVPGCHCVALSHPRELADQLESYLGK</sequence>
<organism evidence="2 3">
    <name type="scientific">Luteimonas salinilitoris</name>
    <dbReference type="NCBI Taxonomy" id="3237697"/>
    <lineage>
        <taxon>Bacteria</taxon>
        <taxon>Pseudomonadati</taxon>
        <taxon>Pseudomonadota</taxon>
        <taxon>Gammaproteobacteria</taxon>
        <taxon>Lysobacterales</taxon>
        <taxon>Lysobacteraceae</taxon>
        <taxon>Luteimonas</taxon>
    </lineage>
</organism>
<keyword evidence="3" id="KW-1185">Reference proteome</keyword>
<dbReference type="Gene3D" id="3.40.50.1820">
    <property type="entry name" value="alpha/beta hydrolase"/>
    <property type="match status" value="1"/>
</dbReference>
<dbReference type="SUPFAM" id="SSF53474">
    <property type="entry name" value="alpha/beta-Hydrolases"/>
    <property type="match status" value="1"/>
</dbReference>
<name>A0ABV4HRI2_9GAMM</name>
<dbReference type="Pfam" id="PF12697">
    <property type="entry name" value="Abhydrolase_6"/>
    <property type="match status" value="1"/>
</dbReference>
<dbReference type="RefSeq" id="WP_370564430.1">
    <property type="nucleotide sequence ID" value="NZ_JBFWIB010000008.1"/>
</dbReference>
<dbReference type="EMBL" id="JBFWIC010000010">
    <property type="protein sequence ID" value="MEZ0474768.1"/>
    <property type="molecule type" value="Genomic_DNA"/>
</dbReference>
<reference evidence="2 3" key="1">
    <citation type="submission" date="2024-07" db="EMBL/GenBank/DDBJ databases">
        <title>Luteimonas salilacus sp. nov., isolated from the shore soil of Salt Lake in Tibet of China.</title>
        <authorList>
            <person name="Zhang X."/>
            <person name="Li A."/>
        </authorList>
    </citation>
    <scope>NUCLEOTIDE SEQUENCE [LARGE SCALE GENOMIC DNA]</scope>
    <source>
        <strain evidence="2 3">B3-2-R+30</strain>
    </source>
</reference>
<gene>
    <name evidence="2" type="ORF">AB6713_09065</name>
</gene>
<accession>A0ABV4HRI2</accession>
<dbReference type="InterPro" id="IPR029058">
    <property type="entry name" value="AB_hydrolase_fold"/>
</dbReference>
<proteinExistence type="predicted"/>
<dbReference type="GO" id="GO:0016787">
    <property type="term" value="F:hydrolase activity"/>
    <property type="evidence" value="ECO:0007669"/>
    <property type="project" value="UniProtKB-KW"/>
</dbReference>
<dbReference type="PANTHER" id="PTHR37017:SF11">
    <property type="entry name" value="ESTERASE_LIPASE_THIOESTERASE DOMAIN-CONTAINING PROTEIN"/>
    <property type="match status" value="1"/>
</dbReference>
<comment type="caution">
    <text evidence="2">The sequence shown here is derived from an EMBL/GenBank/DDBJ whole genome shotgun (WGS) entry which is preliminary data.</text>
</comment>
<protein>
    <submittedName>
        <fullName evidence="2">Alpha/beta fold hydrolase</fullName>
    </submittedName>
</protein>
<dbReference type="InterPro" id="IPR052897">
    <property type="entry name" value="Sec-Metab_Biosynth_Hydrolase"/>
</dbReference>
<dbReference type="InterPro" id="IPR000073">
    <property type="entry name" value="AB_hydrolase_1"/>
</dbReference>
<keyword evidence="2" id="KW-0378">Hydrolase</keyword>
<evidence type="ECO:0000313" key="2">
    <source>
        <dbReference type="EMBL" id="MEZ0474768.1"/>
    </source>
</evidence>
<evidence type="ECO:0000259" key="1">
    <source>
        <dbReference type="Pfam" id="PF12697"/>
    </source>
</evidence>